<protein>
    <submittedName>
        <fullName evidence="1">Uncharacterized protein</fullName>
    </submittedName>
</protein>
<keyword evidence="2" id="KW-1185">Reference proteome</keyword>
<proteinExistence type="predicted"/>
<organism evidence="1 2">
    <name type="scientific">Helicostylum pulchrum</name>
    <dbReference type="NCBI Taxonomy" id="562976"/>
    <lineage>
        <taxon>Eukaryota</taxon>
        <taxon>Fungi</taxon>
        <taxon>Fungi incertae sedis</taxon>
        <taxon>Mucoromycota</taxon>
        <taxon>Mucoromycotina</taxon>
        <taxon>Mucoromycetes</taxon>
        <taxon>Mucorales</taxon>
        <taxon>Mucorineae</taxon>
        <taxon>Mucoraceae</taxon>
        <taxon>Helicostylum</taxon>
    </lineage>
</organism>
<evidence type="ECO:0000313" key="2">
    <source>
        <dbReference type="Proteomes" id="UP001476247"/>
    </source>
</evidence>
<dbReference type="EMBL" id="BAABUJ010000012">
    <property type="protein sequence ID" value="GAA5799226.1"/>
    <property type="molecule type" value="Genomic_DNA"/>
</dbReference>
<sequence>MNSTSTNYYNHRLSIMPEDQTSLESAVQYLSAACIAQWVQQRPSAKATLTLDGGDTVNLPVYALRRRNAVVANLPDAPLLGITA</sequence>
<dbReference type="Proteomes" id="UP001476247">
    <property type="component" value="Unassembled WGS sequence"/>
</dbReference>
<name>A0ABP9XWY2_9FUNG</name>
<gene>
    <name evidence="1" type="ORF">HPULCUR_004636</name>
</gene>
<reference evidence="1 2" key="1">
    <citation type="submission" date="2024-04" db="EMBL/GenBank/DDBJ databases">
        <title>genome sequences of Mucor flavus KT1a and Helicostylum pulchrum KT1b strains isolation_sourced from the surface of a dry-aged beef.</title>
        <authorList>
            <person name="Toyotome T."/>
            <person name="Hosono M."/>
            <person name="Torimaru M."/>
            <person name="Fukuda K."/>
            <person name="Mikami N."/>
        </authorList>
    </citation>
    <scope>NUCLEOTIDE SEQUENCE [LARGE SCALE GENOMIC DNA]</scope>
    <source>
        <strain evidence="1 2">KT1b</strain>
    </source>
</reference>
<evidence type="ECO:0000313" key="1">
    <source>
        <dbReference type="EMBL" id="GAA5799226.1"/>
    </source>
</evidence>
<accession>A0ABP9XWY2</accession>
<comment type="caution">
    <text evidence="1">The sequence shown here is derived from an EMBL/GenBank/DDBJ whole genome shotgun (WGS) entry which is preliminary data.</text>
</comment>